<dbReference type="Pfam" id="PF14464">
    <property type="entry name" value="Prok-JAB"/>
    <property type="match status" value="1"/>
</dbReference>
<sequence>MRLTKTIKEAIHAHAKICYPAECCGLIIDGQYYPCDNVAPNPAEHFEIDYLDMVEMQEYHGEIQAIVHSHPNGNAEPSEIDRV</sequence>
<keyword evidence="1" id="KW-0645">Protease</keyword>
<evidence type="ECO:0000313" key="8">
    <source>
        <dbReference type="Proteomes" id="UP000280228"/>
    </source>
</evidence>
<proteinExistence type="predicted"/>
<reference evidence="7 8" key="1">
    <citation type="submission" date="2018-12" db="EMBL/GenBank/DDBJ databases">
        <title>Persistence of Moraxella catarrhalis in Chronic Obstructive Pulmonary Disease and Regulation of the Hag/MID Adhesin.</title>
        <authorList>
            <person name="Murphy T."/>
            <person name="Zhao X."/>
            <person name="Vyas G."/>
            <person name="Aluvathingal J."/>
            <person name="Nadendla S."/>
            <person name="Tallon L."/>
            <person name="Tettelin H."/>
        </authorList>
    </citation>
    <scope>NUCLEOTIDE SEQUENCE [LARGE SCALE GENOMIC DNA]</scope>
    <source>
        <strain evidence="7 8">46P58B1</strain>
    </source>
</reference>
<evidence type="ECO:0000256" key="2">
    <source>
        <dbReference type="ARBA" id="ARBA00022723"/>
    </source>
</evidence>
<dbReference type="PANTHER" id="PTHR34858">
    <property type="entry name" value="CYSO-CYSTEINE PEPTIDASE"/>
    <property type="match status" value="1"/>
</dbReference>
<dbReference type="Gene3D" id="3.40.140.10">
    <property type="entry name" value="Cytidine Deaminase, domain 2"/>
    <property type="match status" value="1"/>
</dbReference>
<name>A0A3S9QHI6_MORCA</name>
<keyword evidence="5" id="KW-0482">Metalloprotease</keyword>
<evidence type="ECO:0000259" key="6">
    <source>
        <dbReference type="Pfam" id="PF14464"/>
    </source>
</evidence>
<keyword evidence="3" id="KW-0378">Hydrolase</keyword>
<evidence type="ECO:0000256" key="5">
    <source>
        <dbReference type="ARBA" id="ARBA00023049"/>
    </source>
</evidence>
<dbReference type="CDD" id="cd08073">
    <property type="entry name" value="MPN_NLPC_P60"/>
    <property type="match status" value="1"/>
</dbReference>
<dbReference type="Proteomes" id="UP000280228">
    <property type="component" value="Chromosome"/>
</dbReference>
<dbReference type="GO" id="GO:0008270">
    <property type="term" value="F:zinc ion binding"/>
    <property type="evidence" value="ECO:0007669"/>
    <property type="project" value="TreeGrafter"/>
</dbReference>
<keyword evidence="4" id="KW-0862">Zinc</keyword>
<evidence type="ECO:0000313" key="7">
    <source>
        <dbReference type="EMBL" id="AZQ94138.1"/>
    </source>
</evidence>
<dbReference type="AlphaFoldDB" id="A0A3S9QHI6"/>
<evidence type="ECO:0000256" key="3">
    <source>
        <dbReference type="ARBA" id="ARBA00022801"/>
    </source>
</evidence>
<evidence type="ECO:0000256" key="1">
    <source>
        <dbReference type="ARBA" id="ARBA00022670"/>
    </source>
</evidence>
<gene>
    <name evidence="7" type="ORF">EJK53_1089</name>
</gene>
<organism evidence="7 8">
    <name type="scientific">Moraxella catarrhalis</name>
    <name type="common">Branhamella catarrhalis</name>
    <dbReference type="NCBI Taxonomy" id="480"/>
    <lineage>
        <taxon>Bacteria</taxon>
        <taxon>Pseudomonadati</taxon>
        <taxon>Pseudomonadota</taxon>
        <taxon>Gammaproteobacteria</taxon>
        <taxon>Moraxellales</taxon>
        <taxon>Moraxellaceae</taxon>
        <taxon>Moraxella</taxon>
    </lineage>
</organism>
<dbReference type="PANTHER" id="PTHR34858:SF1">
    <property type="entry name" value="CYSO-CYSTEINE PEPTIDASE"/>
    <property type="match status" value="1"/>
</dbReference>
<dbReference type="GO" id="GO:0006508">
    <property type="term" value="P:proteolysis"/>
    <property type="evidence" value="ECO:0007669"/>
    <property type="project" value="UniProtKB-KW"/>
</dbReference>
<dbReference type="EMBL" id="CP034662">
    <property type="protein sequence ID" value="AZQ94138.1"/>
    <property type="molecule type" value="Genomic_DNA"/>
</dbReference>
<dbReference type="RefSeq" id="WP_227506470.1">
    <property type="nucleotide sequence ID" value="NZ_JVRZ01000017.1"/>
</dbReference>
<evidence type="ECO:0000256" key="4">
    <source>
        <dbReference type="ARBA" id="ARBA00022833"/>
    </source>
</evidence>
<protein>
    <recommendedName>
        <fullName evidence="6">JAB domain-containing protein</fullName>
    </recommendedName>
</protein>
<dbReference type="InterPro" id="IPR051929">
    <property type="entry name" value="VirAsm_ModProt"/>
</dbReference>
<accession>A0A3S9QHI6</accession>
<dbReference type="InterPro" id="IPR028090">
    <property type="entry name" value="JAB_dom_prok"/>
</dbReference>
<feature type="domain" description="JAB" evidence="6">
    <location>
        <begin position="7"/>
        <end position="82"/>
    </location>
</feature>
<keyword evidence="2" id="KW-0479">Metal-binding</keyword>
<dbReference type="SUPFAM" id="SSF102712">
    <property type="entry name" value="JAB1/MPN domain"/>
    <property type="match status" value="1"/>
</dbReference>
<dbReference type="GO" id="GO:0008235">
    <property type="term" value="F:metalloexopeptidase activity"/>
    <property type="evidence" value="ECO:0007669"/>
    <property type="project" value="TreeGrafter"/>
</dbReference>